<evidence type="ECO:0000313" key="5">
    <source>
        <dbReference type="Proteomes" id="UP001256673"/>
    </source>
</evidence>
<comment type="caution">
    <text evidence="4">The sequence shown here is derived from an EMBL/GenBank/DDBJ whole genome shotgun (WGS) entry which is preliminary data.</text>
</comment>
<evidence type="ECO:0000256" key="2">
    <source>
        <dbReference type="ARBA" id="ARBA00023239"/>
    </source>
</evidence>
<keyword evidence="5" id="KW-1185">Reference proteome</keyword>
<name>A0ABU3RTK3_9MICO</name>
<dbReference type="PANTHER" id="PTHR22789">
    <property type="entry name" value="FUCULOSE PHOSPHATE ALDOLASE"/>
    <property type="match status" value="1"/>
</dbReference>
<evidence type="ECO:0000256" key="1">
    <source>
        <dbReference type="ARBA" id="ARBA00022723"/>
    </source>
</evidence>
<dbReference type="SUPFAM" id="SSF53639">
    <property type="entry name" value="AraD/HMP-PK domain-like"/>
    <property type="match status" value="1"/>
</dbReference>
<evidence type="ECO:0000313" key="4">
    <source>
        <dbReference type="EMBL" id="MDU0326148.1"/>
    </source>
</evidence>
<proteinExistence type="predicted"/>
<dbReference type="EMBL" id="JAWDIU010000001">
    <property type="protein sequence ID" value="MDU0326148.1"/>
    <property type="molecule type" value="Genomic_DNA"/>
</dbReference>
<dbReference type="SMART" id="SM01007">
    <property type="entry name" value="Aldolase_II"/>
    <property type="match status" value="1"/>
</dbReference>
<reference evidence="4 5" key="1">
    <citation type="submission" date="2023-09" db="EMBL/GenBank/DDBJ databases">
        <title>Microbacterium fusihabitans sp. nov., Microbacterium phycihabitans sp. nov., and Microbacterium cervinum sp. nov., isolated from dried seaweeds of beach.</title>
        <authorList>
            <person name="Lee S.D."/>
        </authorList>
    </citation>
    <scope>NUCLEOTIDE SEQUENCE [LARGE SCALE GENOMIC DNA]</scope>
    <source>
        <strain evidence="4 5">KSW2-21</strain>
    </source>
</reference>
<gene>
    <name evidence="4" type="ORF">RWH43_05180</name>
</gene>
<evidence type="ECO:0000259" key="3">
    <source>
        <dbReference type="SMART" id="SM01007"/>
    </source>
</evidence>
<keyword evidence="1" id="KW-0479">Metal-binding</keyword>
<dbReference type="InterPro" id="IPR050197">
    <property type="entry name" value="Aldolase_class_II_sugar_metab"/>
</dbReference>
<dbReference type="PANTHER" id="PTHR22789:SF0">
    <property type="entry name" value="3-OXO-TETRONATE 4-PHOSPHATE DECARBOXYLASE-RELATED"/>
    <property type="match status" value="1"/>
</dbReference>
<keyword evidence="2" id="KW-0456">Lyase</keyword>
<dbReference type="Gene3D" id="3.40.225.10">
    <property type="entry name" value="Class II aldolase/adducin N-terminal domain"/>
    <property type="match status" value="1"/>
</dbReference>
<dbReference type="RefSeq" id="WP_316000850.1">
    <property type="nucleotide sequence ID" value="NZ_JAWDIU010000001.1"/>
</dbReference>
<dbReference type="Proteomes" id="UP001256673">
    <property type="component" value="Unassembled WGS sequence"/>
</dbReference>
<protein>
    <submittedName>
        <fullName evidence="4">Class II aldolase/adducin family protein</fullName>
    </submittedName>
</protein>
<dbReference type="Pfam" id="PF00596">
    <property type="entry name" value="Aldolase_II"/>
    <property type="match status" value="1"/>
</dbReference>
<organism evidence="4 5">
    <name type="scientific">Microbacterium algihabitans</name>
    <dbReference type="NCBI Taxonomy" id="3075992"/>
    <lineage>
        <taxon>Bacteria</taxon>
        <taxon>Bacillati</taxon>
        <taxon>Actinomycetota</taxon>
        <taxon>Actinomycetes</taxon>
        <taxon>Micrococcales</taxon>
        <taxon>Microbacteriaceae</taxon>
        <taxon>Microbacterium</taxon>
    </lineage>
</organism>
<sequence>MSALEDLIAAGRALVDAGLSPGTSGNVSVRDGDRLLMSGTGTRLGALTPEDIAVLTLAGEIVGGARPSKEVPLHVAMYARNPEHRAVVHVHSPSTVAVSCLEPWAPHSAVPPLTPYSLMRVGQVPLLDFVPPGDPAMGALITDCPVPFRAALLANHGAVVSAAEAAAAVDSTIELEEACRITLLTDGRQRRLIAPERVAEITARWGTPWTATASVS</sequence>
<feature type="domain" description="Class II aldolase/adducin N-terminal" evidence="3">
    <location>
        <begin position="5"/>
        <end position="183"/>
    </location>
</feature>
<dbReference type="InterPro" id="IPR001303">
    <property type="entry name" value="Aldolase_II/adducin_N"/>
</dbReference>
<dbReference type="InterPro" id="IPR036409">
    <property type="entry name" value="Aldolase_II/adducin_N_sf"/>
</dbReference>
<accession>A0ABU3RTK3</accession>